<evidence type="ECO:0000256" key="5">
    <source>
        <dbReference type="ARBA" id="ARBA00022982"/>
    </source>
</evidence>
<evidence type="ECO:0000256" key="1">
    <source>
        <dbReference type="ARBA" id="ARBA00002292"/>
    </source>
</evidence>
<evidence type="ECO:0000256" key="6">
    <source>
        <dbReference type="ARBA" id="ARBA00023157"/>
    </source>
</evidence>
<dbReference type="EMBL" id="JBBYAK010000002">
    <property type="protein sequence ID" value="MEL3959445.1"/>
    <property type="molecule type" value="Genomic_DNA"/>
</dbReference>
<evidence type="ECO:0000313" key="10">
    <source>
        <dbReference type="Proteomes" id="UP001459714"/>
    </source>
</evidence>
<accession>A0ABU9K5Y7</accession>
<dbReference type="PANTHER" id="PTHR34386:SF1">
    <property type="entry name" value="GLUTAREDOXIN-LIKE PROTEIN NRDH"/>
    <property type="match status" value="1"/>
</dbReference>
<reference evidence="9 10" key="1">
    <citation type="submission" date="2024-03" db="EMBL/GenBank/DDBJ databases">
        <title>Bacilli Hybrid Assemblies.</title>
        <authorList>
            <person name="Kovac J."/>
        </authorList>
    </citation>
    <scope>NUCLEOTIDE SEQUENCE [LARGE SCALE GENOMIC DNA]</scope>
    <source>
        <strain evidence="9 10">FSL M8-0022</strain>
    </source>
</reference>
<dbReference type="InterPro" id="IPR051548">
    <property type="entry name" value="Grx-like_ET"/>
</dbReference>
<organism evidence="9 10">
    <name type="scientific">Caldifermentibacillus hisashii</name>
    <dbReference type="NCBI Taxonomy" id="996558"/>
    <lineage>
        <taxon>Bacteria</taxon>
        <taxon>Bacillati</taxon>
        <taxon>Bacillota</taxon>
        <taxon>Bacilli</taxon>
        <taxon>Bacillales</taxon>
        <taxon>Bacillaceae</taxon>
        <taxon>Caldifermentibacillus</taxon>
    </lineage>
</organism>
<dbReference type="RefSeq" id="WP_342021080.1">
    <property type="nucleotide sequence ID" value="NZ_JBBYAK010000002.1"/>
</dbReference>
<evidence type="ECO:0000313" key="9">
    <source>
        <dbReference type="EMBL" id="MEL3959445.1"/>
    </source>
</evidence>
<dbReference type="SUPFAM" id="SSF52833">
    <property type="entry name" value="Thioredoxin-like"/>
    <property type="match status" value="1"/>
</dbReference>
<dbReference type="NCBIfam" id="TIGR02194">
    <property type="entry name" value="GlrX_NrdH"/>
    <property type="match status" value="1"/>
</dbReference>
<keyword evidence="10" id="KW-1185">Reference proteome</keyword>
<keyword evidence="7" id="KW-0676">Redox-active center</keyword>
<dbReference type="InterPro" id="IPR036249">
    <property type="entry name" value="Thioredoxin-like_sf"/>
</dbReference>
<keyword evidence="4" id="KW-0813">Transport</keyword>
<dbReference type="CDD" id="cd02976">
    <property type="entry name" value="NrdH"/>
    <property type="match status" value="1"/>
</dbReference>
<evidence type="ECO:0000259" key="8">
    <source>
        <dbReference type="Pfam" id="PF00462"/>
    </source>
</evidence>
<keyword evidence="6" id="KW-1015">Disulfide bond</keyword>
<keyword evidence="5" id="KW-0249">Electron transport</keyword>
<dbReference type="PROSITE" id="PS51354">
    <property type="entry name" value="GLUTAREDOXIN_2"/>
    <property type="match status" value="1"/>
</dbReference>
<proteinExistence type="inferred from homology"/>
<evidence type="ECO:0000256" key="3">
    <source>
        <dbReference type="ARBA" id="ARBA00017945"/>
    </source>
</evidence>
<evidence type="ECO:0000256" key="2">
    <source>
        <dbReference type="ARBA" id="ARBA00007787"/>
    </source>
</evidence>
<dbReference type="InterPro" id="IPR002109">
    <property type="entry name" value="Glutaredoxin"/>
</dbReference>
<evidence type="ECO:0000256" key="4">
    <source>
        <dbReference type="ARBA" id="ARBA00022448"/>
    </source>
</evidence>
<dbReference type="Proteomes" id="UP001459714">
    <property type="component" value="Unassembled WGS sequence"/>
</dbReference>
<dbReference type="InterPro" id="IPR011909">
    <property type="entry name" value="GlrX_NrdH"/>
</dbReference>
<dbReference type="Gene3D" id="3.40.30.10">
    <property type="entry name" value="Glutaredoxin"/>
    <property type="match status" value="1"/>
</dbReference>
<name>A0ABU9K5Y7_9BACI</name>
<protein>
    <recommendedName>
        <fullName evidence="3">Glutaredoxin-like protein NrdH</fullName>
    </recommendedName>
</protein>
<dbReference type="PANTHER" id="PTHR34386">
    <property type="entry name" value="GLUTAREDOXIN"/>
    <property type="match status" value="1"/>
</dbReference>
<evidence type="ECO:0000256" key="7">
    <source>
        <dbReference type="ARBA" id="ARBA00023284"/>
    </source>
</evidence>
<feature type="domain" description="Glutaredoxin" evidence="8">
    <location>
        <begin position="4"/>
        <end position="61"/>
    </location>
</feature>
<comment type="caution">
    <text evidence="9">The sequence shown here is derived from an EMBL/GenBank/DDBJ whole genome shotgun (WGS) entry which is preliminary data.</text>
</comment>
<gene>
    <name evidence="9" type="primary">nrdH</name>
    <name evidence="9" type="ORF">NST17_20040</name>
</gene>
<dbReference type="Pfam" id="PF00462">
    <property type="entry name" value="Glutaredoxin"/>
    <property type="match status" value="1"/>
</dbReference>
<sequence>MSKVTVYTKHNCPQCEVTKIVLKDEGIEFNTINIEDDQEAMEYVKDVLGFSSTPVIVADGHEPFSGFQPDKLKELKY</sequence>
<comment type="function">
    <text evidence="1">Electron transport system for the ribonucleotide reductase system NrdEF.</text>
</comment>
<comment type="similarity">
    <text evidence="2">Belongs to the glutaredoxin family.</text>
</comment>